<dbReference type="PROSITE" id="PS50878">
    <property type="entry name" value="RT_POL"/>
    <property type="match status" value="1"/>
</dbReference>
<feature type="domain" description="Reverse transcriptase" evidence="1">
    <location>
        <begin position="1"/>
        <end position="97"/>
    </location>
</feature>
<dbReference type="Proteomes" id="UP000233556">
    <property type="component" value="Unassembled WGS sequence"/>
</dbReference>
<accession>A0A2I0ULR0</accession>
<dbReference type="AlphaFoldDB" id="A0A2I0ULR0"/>
<keyword evidence="3" id="KW-1185">Reference proteome</keyword>
<evidence type="ECO:0000313" key="3">
    <source>
        <dbReference type="Proteomes" id="UP000233556"/>
    </source>
</evidence>
<evidence type="ECO:0000313" key="2">
    <source>
        <dbReference type="EMBL" id="PKU46982.1"/>
    </source>
</evidence>
<evidence type="ECO:0000259" key="1">
    <source>
        <dbReference type="PROSITE" id="PS50878"/>
    </source>
</evidence>
<protein>
    <recommendedName>
        <fullName evidence="1">Reverse transcriptase domain-containing protein</fullName>
    </recommendedName>
</protein>
<name>A0A2I0ULR0_LIMLA</name>
<proteinExistence type="predicted"/>
<dbReference type="OrthoDB" id="416454at2759"/>
<dbReference type="PANTHER" id="PTHR33332">
    <property type="entry name" value="REVERSE TRANSCRIPTASE DOMAIN-CONTAINING PROTEIN"/>
    <property type="match status" value="1"/>
</dbReference>
<dbReference type="EMBL" id="KZ505692">
    <property type="protein sequence ID" value="PKU46982.1"/>
    <property type="molecule type" value="Genomic_DNA"/>
</dbReference>
<organism evidence="2 3">
    <name type="scientific">Limosa lapponica baueri</name>
    <dbReference type="NCBI Taxonomy" id="1758121"/>
    <lineage>
        <taxon>Eukaryota</taxon>
        <taxon>Metazoa</taxon>
        <taxon>Chordata</taxon>
        <taxon>Craniata</taxon>
        <taxon>Vertebrata</taxon>
        <taxon>Euteleostomi</taxon>
        <taxon>Archelosauria</taxon>
        <taxon>Archosauria</taxon>
        <taxon>Dinosauria</taxon>
        <taxon>Saurischia</taxon>
        <taxon>Theropoda</taxon>
        <taxon>Coelurosauria</taxon>
        <taxon>Aves</taxon>
        <taxon>Neognathae</taxon>
        <taxon>Neoaves</taxon>
        <taxon>Charadriiformes</taxon>
        <taxon>Scolopacidae</taxon>
        <taxon>Limosa</taxon>
    </lineage>
</organism>
<gene>
    <name evidence="2" type="ORF">llap_2696</name>
</gene>
<dbReference type="Pfam" id="PF00078">
    <property type="entry name" value="RVT_1"/>
    <property type="match status" value="1"/>
</dbReference>
<dbReference type="InterPro" id="IPR000477">
    <property type="entry name" value="RT_dom"/>
</dbReference>
<reference evidence="3" key="2">
    <citation type="submission" date="2017-12" db="EMBL/GenBank/DDBJ databases">
        <title>Genome sequence of the Bar-tailed Godwit (Limosa lapponica baueri).</title>
        <authorList>
            <person name="Lima N.C.B."/>
            <person name="Parody-Merino A.M."/>
            <person name="Battley P.F."/>
            <person name="Fidler A.E."/>
            <person name="Prosdocimi F."/>
        </authorList>
    </citation>
    <scope>NUCLEOTIDE SEQUENCE [LARGE SCALE GENOMIC DNA]</scope>
</reference>
<sequence>MTGIPQGSVLGPVPFNIFINDLDEGFECTLSKFADNTNLGGSADLLEGRMALQRDLGRLDQWAEANSMRFNKAKSQVLHLGNNKPHATLQAWGGVAAKLPRGKGPGVFVNSRLDMSQQCAQVANKDKNILVCIRNSVASRTREVIVHLHSVLVRPHLKYCVQFLALHYRRNIEVLDYVQSRVKKLVRGLEHNSYKDHLRELGLFSLSKRRLRRDLITPYGYLKGGWRGVGVSLVPK</sequence>
<reference evidence="3" key="1">
    <citation type="submission" date="2017-11" db="EMBL/GenBank/DDBJ databases">
        <authorList>
            <person name="Lima N.C."/>
            <person name="Parody-Merino A.M."/>
            <person name="Battley P.F."/>
            <person name="Fidler A.E."/>
            <person name="Prosdocimi F."/>
        </authorList>
    </citation>
    <scope>NUCLEOTIDE SEQUENCE [LARGE SCALE GENOMIC DNA]</scope>
</reference>